<evidence type="ECO:0000313" key="1">
    <source>
        <dbReference type="EMBL" id="PDT44173.1"/>
    </source>
</evidence>
<comment type="caution">
    <text evidence="1">The sequence shown here is derived from an EMBL/GenBank/DDBJ whole genome shotgun (WGS) entry which is preliminary data.</text>
</comment>
<reference evidence="1 2" key="1">
    <citation type="submission" date="2017-09" db="EMBL/GenBank/DDBJ databases">
        <title>Comparative genomics of rhizobia isolated from Phaseolus vulgaris in China.</title>
        <authorList>
            <person name="Tong W."/>
        </authorList>
    </citation>
    <scope>NUCLEOTIDE SEQUENCE [LARGE SCALE GENOMIC DNA]</scope>
    <source>
        <strain evidence="1 2">PCH1</strain>
    </source>
</reference>
<evidence type="ECO:0000313" key="2">
    <source>
        <dbReference type="Proteomes" id="UP000220353"/>
    </source>
</evidence>
<dbReference type="AlphaFoldDB" id="A0A2A6LNF1"/>
<sequence>MHRENESKARNAAFIGRLLQIGGRLAKASQRIDTFLVYPPNRKPACQSFRLDTIRLMVQVAKQPNKTALRVKHHGGPVDQGSREGLAYNCGIDCEG</sequence>
<protein>
    <submittedName>
        <fullName evidence="1">Uncharacterized protein</fullName>
    </submittedName>
</protein>
<dbReference type="RefSeq" id="WP_042778865.1">
    <property type="nucleotide sequence ID" value="NZ_NWTC01000039.1"/>
</dbReference>
<name>A0A2A6LNF1_RHIFR</name>
<accession>A0A2A6LNF1</accession>
<dbReference type="Proteomes" id="UP000220353">
    <property type="component" value="Unassembled WGS sequence"/>
</dbReference>
<dbReference type="EMBL" id="NWTC01000039">
    <property type="protein sequence ID" value="PDT44173.1"/>
    <property type="molecule type" value="Genomic_DNA"/>
</dbReference>
<proteinExistence type="predicted"/>
<organism evidence="1 2">
    <name type="scientific">Rhizobium fredii</name>
    <name type="common">Sinorhizobium fredii</name>
    <dbReference type="NCBI Taxonomy" id="380"/>
    <lineage>
        <taxon>Bacteria</taxon>
        <taxon>Pseudomonadati</taxon>
        <taxon>Pseudomonadota</taxon>
        <taxon>Alphaproteobacteria</taxon>
        <taxon>Hyphomicrobiales</taxon>
        <taxon>Rhizobiaceae</taxon>
        <taxon>Sinorhizobium/Ensifer group</taxon>
        <taxon>Sinorhizobium</taxon>
    </lineage>
</organism>
<gene>
    <name evidence="1" type="ORF">CO661_30760</name>
</gene>